<dbReference type="EMBL" id="LXWW01000159">
    <property type="protein sequence ID" value="OAO15265.1"/>
    <property type="molecule type" value="Genomic_DNA"/>
</dbReference>
<dbReference type="OrthoDB" id="1681166at2759"/>
<dbReference type="Gene3D" id="3.30.40.10">
    <property type="entry name" value="Zinc/RING finger domain, C3HC4 (zinc finger)"/>
    <property type="match status" value="1"/>
</dbReference>
<feature type="domain" description="Zinc finger RING-H2-type" evidence="6">
    <location>
        <begin position="61"/>
        <end position="90"/>
    </location>
</feature>
<keyword evidence="2" id="KW-0479">Metal-binding</keyword>
<evidence type="ECO:0000313" key="7">
    <source>
        <dbReference type="EMBL" id="OAO15265.1"/>
    </source>
</evidence>
<dbReference type="InterPro" id="IPR024766">
    <property type="entry name" value="Znf_RING_H2"/>
</dbReference>
<dbReference type="SUPFAM" id="SSF57850">
    <property type="entry name" value="RING/U-box"/>
    <property type="match status" value="1"/>
</dbReference>
<reference evidence="7 8" key="1">
    <citation type="submission" date="2016-05" db="EMBL/GenBank/DDBJ databases">
        <title>Nuclear genome of Blastocystis sp. subtype 1 NandII.</title>
        <authorList>
            <person name="Gentekaki E."/>
            <person name="Curtis B."/>
            <person name="Stairs C."/>
            <person name="Eme L."/>
            <person name="Herman E."/>
            <person name="Klimes V."/>
            <person name="Arias M.C."/>
            <person name="Elias M."/>
            <person name="Hilliou F."/>
            <person name="Klute M."/>
            <person name="Malik S.-B."/>
            <person name="Pightling A."/>
            <person name="Rachubinski R."/>
            <person name="Salas D."/>
            <person name="Schlacht A."/>
            <person name="Suga H."/>
            <person name="Archibald J."/>
            <person name="Ball S.G."/>
            <person name="Clark G."/>
            <person name="Dacks J."/>
            <person name="Van Der Giezen M."/>
            <person name="Tsaousis A."/>
            <person name="Roger A."/>
        </authorList>
    </citation>
    <scope>NUCLEOTIDE SEQUENCE [LARGE SCALE GENOMIC DNA]</scope>
    <source>
        <strain evidence="8">ATCC 50177 / NandII</strain>
    </source>
</reference>
<evidence type="ECO:0000313" key="8">
    <source>
        <dbReference type="Proteomes" id="UP000078348"/>
    </source>
</evidence>
<dbReference type="Pfam" id="PF12678">
    <property type="entry name" value="zf-rbx1"/>
    <property type="match status" value="1"/>
</dbReference>
<keyword evidence="8" id="KW-1185">Reference proteome</keyword>
<dbReference type="GO" id="GO:0008270">
    <property type="term" value="F:zinc ion binding"/>
    <property type="evidence" value="ECO:0007669"/>
    <property type="project" value="UniProtKB-KW"/>
</dbReference>
<dbReference type="InterPro" id="IPR013083">
    <property type="entry name" value="Znf_RING/FYVE/PHD"/>
</dbReference>
<keyword evidence="4" id="KW-0833">Ubl conjugation pathway</keyword>
<keyword evidence="5" id="KW-0862">Zinc</keyword>
<dbReference type="Proteomes" id="UP000078348">
    <property type="component" value="Unassembled WGS sequence"/>
</dbReference>
<evidence type="ECO:0000256" key="5">
    <source>
        <dbReference type="ARBA" id="ARBA00022833"/>
    </source>
</evidence>
<keyword evidence="3" id="KW-0863">Zinc-finger</keyword>
<name>A0A196SDY2_BLAHN</name>
<gene>
    <name evidence="7" type="ORF">AV274_3044</name>
</gene>
<comment type="caution">
    <text evidence="7">The sequence shown here is derived from an EMBL/GenBank/DDBJ whole genome shotgun (WGS) entry which is preliminary data.</text>
</comment>
<evidence type="ECO:0000259" key="6">
    <source>
        <dbReference type="Pfam" id="PF12678"/>
    </source>
</evidence>
<organism evidence="7 8">
    <name type="scientific">Blastocystis sp. subtype 1 (strain ATCC 50177 / NandII)</name>
    <dbReference type="NCBI Taxonomy" id="478820"/>
    <lineage>
        <taxon>Eukaryota</taxon>
        <taxon>Sar</taxon>
        <taxon>Stramenopiles</taxon>
        <taxon>Bigyra</taxon>
        <taxon>Opalozoa</taxon>
        <taxon>Opalinata</taxon>
        <taxon>Blastocystidae</taxon>
        <taxon>Blastocystis</taxon>
    </lineage>
</organism>
<evidence type="ECO:0000256" key="1">
    <source>
        <dbReference type="ARBA" id="ARBA00004906"/>
    </source>
</evidence>
<comment type="pathway">
    <text evidence="1">Protein modification; protein ubiquitination.</text>
</comment>
<sequence>MDPKASSTEDPTQWEDMTMTITDGGRWATGSGTLRTRSAPFARCPWIVAAKIAPFPAIVVLPVTGKCNHSCHAHCMQKWLQSHDTCPECRAKWEERA</sequence>
<accession>A0A196SDY2</accession>
<proteinExistence type="predicted"/>
<evidence type="ECO:0000256" key="4">
    <source>
        <dbReference type="ARBA" id="ARBA00022786"/>
    </source>
</evidence>
<evidence type="ECO:0000256" key="2">
    <source>
        <dbReference type="ARBA" id="ARBA00022723"/>
    </source>
</evidence>
<evidence type="ECO:0000256" key="3">
    <source>
        <dbReference type="ARBA" id="ARBA00022771"/>
    </source>
</evidence>
<protein>
    <submittedName>
        <fullName evidence="7">Anaphase-promoting complex subunit 11</fullName>
    </submittedName>
</protein>
<dbReference type="AlphaFoldDB" id="A0A196SDY2"/>